<dbReference type="GO" id="GO:0004523">
    <property type="term" value="F:RNA-DNA hybrid ribonuclease activity"/>
    <property type="evidence" value="ECO:0007669"/>
    <property type="project" value="InterPro"/>
</dbReference>
<dbReference type="InterPro" id="IPR002156">
    <property type="entry name" value="RNaseH_domain"/>
</dbReference>
<reference evidence="2" key="1">
    <citation type="submission" date="2019-10" db="EMBL/GenBank/DDBJ databases">
        <title>Conservation and host-specific expression of non-tandemly repeated heterogenous ribosome RNA gene in arbuscular mycorrhizal fungi.</title>
        <authorList>
            <person name="Maeda T."/>
            <person name="Kobayashi Y."/>
            <person name="Nakagawa T."/>
            <person name="Ezawa T."/>
            <person name="Yamaguchi K."/>
            <person name="Bino T."/>
            <person name="Nishimoto Y."/>
            <person name="Shigenobu S."/>
            <person name="Kawaguchi M."/>
        </authorList>
    </citation>
    <scope>NUCLEOTIDE SEQUENCE</scope>
    <source>
        <strain evidence="2">HR1</strain>
    </source>
</reference>
<name>A0A8H3LS27_9GLOM</name>
<feature type="domain" description="RNase H type-1" evidence="1">
    <location>
        <begin position="279"/>
        <end position="374"/>
    </location>
</feature>
<evidence type="ECO:0000259" key="1">
    <source>
        <dbReference type="PROSITE" id="PS50879"/>
    </source>
</evidence>
<evidence type="ECO:0000313" key="3">
    <source>
        <dbReference type="Proteomes" id="UP000615446"/>
    </source>
</evidence>
<dbReference type="InterPro" id="IPR012337">
    <property type="entry name" value="RNaseH-like_sf"/>
</dbReference>
<dbReference type="Proteomes" id="UP000615446">
    <property type="component" value="Unassembled WGS sequence"/>
</dbReference>
<protein>
    <recommendedName>
        <fullName evidence="1">RNase H type-1 domain-containing protein</fullName>
    </recommendedName>
</protein>
<dbReference type="SUPFAM" id="SSF53098">
    <property type="entry name" value="Ribonuclease H-like"/>
    <property type="match status" value="1"/>
</dbReference>
<dbReference type="InterPro" id="IPR036397">
    <property type="entry name" value="RNaseH_sf"/>
</dbReference>
<organism evidence="2 3">
    <name type="scientific">Rhizophagus clarus</name>
    <dbReference type="NCBI Taxonomy" id="94130"/>
    <lineage>
        <taxon>Eukaryota</taxon>
        <taxon>Fungi</taxon>
        <taxon>Fungi incertae sedis</taxon>
        <taxon>Mucoromycota</taxon>
        <taxon>Glomeromycotina</taxon>
        <taxon>Glomeromycetes</taxon>
        <taxon>Glomerales</taxon>
        <taxon>Glomeraceae</taxon>
        <taxon>Rhizophagus</taxon>
    </lineage>
</organism>
<dbReference type="PROSITE" id="PS50879">
    <property type="entry name" value="RNASE_H_1"/>
    <property type="match status" value="1"/>
</dbReference>
<dbReference type="EMBL" id="BLAL01000203">
    <property type="protein sequence ID" value="GES91466.1"/>
    <property type="molecule type" value="Genomic_DNA"/>
</dbReference>
<comment type="caution">
    <text evidence="2">The sequence shown here is derived from an EMBL/GenBank/DDBJ whole genome shotgun (WGS) entry which is preliminary data.</text>
</comment>
<proteinExistence type="predicted"/>
<evidence type="ECO:0000313" key="2">
    <source>
        <dbReference type="EMBL" id="GES91466.1"/>
    </source>
</evidence>
<dbReference type="AlphaFoldDB" id="A0A8H3LS27"/>
<dbReference type="GO" id="GO:0003676">
    <property type="term" value="F:nucleic acid binding"/>
    <property type="evidence" value="ECO:0007669"/>
    <property type="project" value="InterPro"/>
</dbReference>
<accession>A0A8H3LS27</accession>
<gene>
    <name evidence="2" type="ORF">RCL2_001828400</name>
</gene>
<sequence length="374" mass="42898">MAIRIRLQTAQLRLGVPRSILTYDIEFLKSNVETGQHNNSTMIRSRMMGIEIIQSPADQMEWSIKGGVHAICTFLHEHKADGLIHNWALFKQLQGTSTRGKVATWFKKLTRFIENGAALLADDTVREHRFWPYIKAYLEPVTVKSWIKKRKLLFILPIESDKALILGQINKQGKADINGSFDIKRVTMKATDTISLKKLIKQYKAYKAICQDWAAICNFEEREVITEGRDFLNISTMALEIIMTGYDVWIEKWLDDPTLQEILMSMKQAIQEGWNELMSNWRINIYTDGSLTKTQCCNTMSHYKSKSHHVSMGVGVYIKDSLDKDYRIVANIRNWPSSTRIEICAILIALMAVPEQAQAVIYTDNQCVIDDITA</sequence>
<dbReference type="Gene3D" id="3.30.420.10">
    <property type="entry name" value="Ribonuclease H-like superfamily/Ribonuclease H"/>
    <property type="match status" value="1"/>
</dbReference>